<comment type="pathway">
    <text evidence="3">Protein modification; protein glycosylation.</text>
</comment>
<dbReference type="Proteomes" id="UP000694569">
    <property type="component" value="Unplaced"/>
</dbReference>
<dbReference type="GO" id="GO:0003835">
    <property type="term" value="F:beta-galactoside alpha-2,6-sialyltransferase activity"/>
    <property type="evidence" value="ECO:0007669"/>
    <property type="project" value="UniProtKB-EC"/>
</dbReference>
<reference evidence="21" key="2">
    <citation type="submission" date="2025-09" db="UniProtKB">
        <authorList>
            <consortium name="Ensembl"/>
        </authorList>
    </citation>
    <scope>IDENTIFICATION</scope>
</reference>
<keyword evidence="22" id="KW-1185">Reference proteome</keyword>
<keyword evidence="12" id="KW-0472">Membrane</keyword>
<evidence type="ECO:0000256" key="6">
    <source>
        <dbReference type="ARBA" id="ARBA00022676"/>
    </source>
</evidence>
<evidence type="ECO:0000256" key="2">
    <source>
        <dbReference type="ARBA" id="ARBA00004613"/>
    </source>
</evidence>
<dbReference type="OrthoDB" id="10264956at2759"/>
<evidence type="ECO:0000256" key="14">
    <source>
        <dbReference type="ARBA" id="ARBA00023180"/>
    </source>
</evidence>
<keyword evidence="5" id="KW-0964">Secreted</keyword>
<keyword evidence="9" id="KW-0735">Signal-anchor</keyword>
<comment type="catalytic activity">
    <reaction evidence="15">
        <text>a beta-D-galactoside + CMP-N-acetyl-beta-neuraminate = an N-acetyl-alpha-neuraminyl-(2-&gt;6)-beta-D-galactosyl derivative + CMP + H(+)</text>
        <dbReference type="Rhea" id="RHEA:52104"/>
        <dbReference type="ChEBI" id="CHEBI:15378"/>
        <dbReference type="ChEBI" id="CHEBI:28034"/>
        <dbReference type="ChEBI" id="CHEBI:57812"/>
        <dbReference type="ChEBI" id="CHEBI:60377"/>
        <dbReference type="ChEBI" id="CHEBI:136398"/>
        <dbReference type="EC" id="2.4.3.1"/>
    </reaction>
</comment>
<dbReference type="FunFam" id="3.90.1480.20:FF:000012">
    <property type="entry name" value="ST6 beta-galactoside alpha-2,6-sialyltransferase 1"/>
    <property type="match status" value="1"/>
</dbReference>
<dbReference type="Gene3D" id="3.90.1480.20">
    <property type="entry name" value="Glycosyl transferase family 29"/>
    <property type="match status" value="1"/>
</dbReference>
<dbReference type="GO" id="GO:0005576">
    <property type="term" value="C:extracellular region"/>
    <property type="evidence" value="ECO:0007669"/>
    <property type="project" value="UniProtKB-SubCell"/>
</dbReference>
<evidence type="ECO:0000256" key="9">
    <source>
        <dbReference type="ARBA" id="ARBA00022968"/>
    </source>
</evidence>
<evidence type="ECO:0000256" key="1">
    <source>
        <dbReference type="ARBA" id="ARBA00004447"/>
    </source>
</evidence>
<dbReference type="Ensembl" id="ENSLLET00000038840.1">
    <property type="protein sequence ID" value="ENSLLEP00000037406.1"/>
    <property type="gene ID" value="ENSLLEG00000023646.1"/>
</dbReference>
<evidence type="ECO:0000256" key="16">
    <source>
        <dbReference type="ARBA" id="ARBA00034329"/>
    </source>
</evidence>
<evidence type="ECO:0000256" key="5">
    <source>
        <dbReference type="ARBA" id="ARBA00022525"/>
    </source>
</evidence>
<evidence type="ECO:0000256" key="8">
    <source>
        <dbReference type="ARBA" id="ARBA00022692"/>
    </source>
</evidence>
<keyword evidence="8" id="KW-0812">Transmembrane</keyword>
<evidence type="ECO:0000256" key="20">
    <source>
        <dbReference type="ARBA" id="ARBA00080062"/>
    </source>
</evidence>
<dbReference type="GO" id="GO:0018279">
    <property type="term" value="P:protein N-linked glycosylation via asparagine"/>
    <property type="evidence" value="ECO:0007669"/>
    <property type="project" value="TreeGrafter"/>
</dbReference>
<keyword evidence="11" id="KW-0333">Golgi apparatus</keyword>
<evidence type="ECO:0000256" key="10">
    <source>
        <dbReference type="ARBA" id="ARBA00022989"/>
    </source>
</evidence>
<dbReference type="InterPro" id="IPR001675">
    <property type="entry name" value="Glyco_trans_29"/>
</dbReference>
<accession>A0A8C5QFK7</accession>
<organism evidence="21 22">
    <name type="scientific">Leptobrachium leishanense</name>
    <name type="common">Leishan spiny toad</name>
    <dbReference type="NCBI Taxonomy" id="445787"/>
    <lineage>
        <taxon>Eukaryota</taxon>
        <taxon>Metazoa</taxon>
        <taxon>Chordata</taxon>
        <taxon>Craniata</taxon>
        <taxon>Vertebrata</taxon>
        <taxon>Euteleostomi</taxon>
        <taxon>Amphibia</taxon>
        <taxon>Batrachia</taxon>
        <taxon>Anura</taxon>
        <taxon>Pelobatoidea</taxon>
        <taxon>Megophryidae</taxon>
        <taxon>Leptobrachium</taxon>
    </lineage>
</organism>
<evidence type="ECO:0000256" key="12">
    <source>
        <dbReference type="ARBA" id="ARBA00023136"/>
    </source>
</evidence>
<dbReference type="GeneTree" id="ENSGT00940000157053"/>
<evidence type="ECO:0000313" key="21">
    <source>
        <dbReference type="Ensembl" id="ENSLLEP00000037406.1"/>
    </source>
</evidence>
<dbReference type="GO" id="GO:0097503">
    <property type="term" value="P:sialylation"/>
    <property type="evidence" value="ECO:0007669"/>
    <property type="project" value="TreeGrafter"/>
</dbReference>
<dbReference type="EC" id="2.4.3.1" evidence="16"/>
<evidence type="ECO:0000256" key="4">
    <source>
        <dbReference type="ARBA" id="ARBA00006003"/>
    </source>
</evidence>
<evidence type="ECO:0000256" key="18">
    <source>
        <dbReference type="ARBA" id="ARBA00076526"/>
    </source>
</evidence>
<evidence type="ECO:0000256" key="17">
    <source>
        <dbReference type="ARBA" id="ARBA00069321"/>
    </source>
</evidence>
<dbReference type="AlphaFoldDB" id="A0A8C5QFK7"/>
<dbReference type="PANTHER" id="PTHR46059">
    <property type="entry name" value="BETA-GALACTOSIDE ALPHA-2,6-SIALYLTRANSFERASE"/>
    <property type="match status" value="1"/>
</dbReference>
<evidence type="ECO:0000256" key="7">
    <source>
        <dbReference type="ARBA" id="ARBA00022679"/>
    </source>
</evidence>
<comment type="similarity">
    <text evidence="4">Belongs to the glycosyltransferase 29 family.</text>
</comment>
<dbReference type="InterPro" id="IPR038578">
    <property type="entry name" value="GT29-like_sf"/>
</dbReference>
<name>A0A8C5QFK7_9ANUR</name>
<evidence type="ECO:0000313" key="22">
    <source>
        <dbReference type="Proteomes" id="UP000694569"/>
    </source>
</evidence>
<evidence type="ECO:0000256" key="13">
    <source>
        <dbReference type="ARBA" id="ARBA00023157"/>
    </source>
</evidence>
<comment type="subcellular location">
    <subcellularLocation>
        <location evidence="1">Golgi apparatus</location>
        <location evidence="1">Golgi stack membrane</location>
        <topology evidence="1">Single-pass type II membrane protein</topology>
    </subcellularLocation>
    <subcellularLocation>
        <location evidence="2">Secreted</location>
    </subcellularLocation>
</comment>
<keyword evidence="7" id="KW-0808">Transferase</keyword>
<dbReference type="GO" id="GO:0032580">
    <property type="term" value="C:Golgi cisterna membrane"/>
    <property type="evidence" value="ECO:0007669"/>
    <property type="project" value="UniProtKB-SubCell"/>
</dbReference>
<evidence type="ECO:0000256" key="11">
    <source>
        <dbReference type="ARBA" id="ARBA00023034"/>
    </source>
</evidence>
<keyword evidence="10" id="KW-1133">Transmembrane helix</keyword>
<dbReference type="Pfam" id="PF00777">
    <property type="entry name" value="Glyco_transf_29"/>
    <property type="match status" value="1"/>
</dbReference>
<protein>
    <recommendedName>
        <fullName evidence="17">Beta-galactoside alpha-2,6-sialyltransferase 1</fullName>
        <ecNumber evidence="16">2.4.3.1</ecNumber>
    </recommendedName>
    <alternativeName>
        <fullName evidence="20">CMP-N-acetylneuraminate-beta-galactosamide-alpha-2,6-sialyltransferase 1</fullName>
    </alternativeName>
    <alternativeName>
        <fullName evidence="19">ST6Gal I</fullName>
    </alternativeName>
    <alternativeName>
        <fullName evidence="18">Sialyltransferase 1</fullName>
    </alternativeName>
</protein>
<dbReference type="PANTHER" id="PTHR46059:SF2">
    <property type="entry name" value="BETA-GALACTOSIDE ALPHA-2,6-SIALYLTRANSFERASE 1"/>
    <property type="match status" value="1"/>
</dbReference>
<keyword evidence="6" id="KW-0328">Glycosyltransferase</keyword>
<evidence type="ECO:0000256" key="15">
    <source>
        <dbReference type="ARBA" id="ARBA00034249"/>
    </source>
</evidence>
<sequence>IMNVNSYIVPASNHILFHPTDSHDAVMRFNTAPTKGFEADVGSKTTFRLINTMVLTVPAYKFLEDPQYRTGIIIMWDPSQYKESLHKWILKPEFKFFDRFIKLRKKEPGQPFYILNPLNTWQLWDIIQENSPEKIHPDPPSSGTLGILLLMKLCDQVNVYEYLPSKRKTDQCHYFSKGLNPACSLGGYHPLIYEKNMIKKLNQGNDTDIYHYGRITLPGLNGLEC</sequence>
<keyword evidence="13" id="KW-1015">Disulfide bond</keyword>
<keyword evidence="14" id="KW-0325">Glycoprotein</keyword>
<reference evidence="21" key="1">
    <citation type="submission" date="2025-08" db="UniProtKB">
        <authorList>
            <consortium name="Ensembl"/>
        </authorList>
    </citation>
    <scope>IDENTIFICATION</scope>
</reference>
<evidence type="ECO:0000256" key="19">
    <source>
        <dbReference type="ARBA" id="ARBA00076676"/>
    </source>
</evidence>
<evidence type="ECO:0000256" key="3">
    <source>
        <dbReference type="ARBA" id="ARBA00004922"/>
    </source>
</evidence>
<proteinExistence type="inferred from homology"/>